<evidence type="ECO:0000256" key="1">
    <source>
        <dbReference type="SAM" id="MobiDB-lite"/>
    </source>
</evidence>
<gene>
    <name evidence="3" type="ORF">JI435_162370</name>
</gene>
<dbReference type="KEGG" id="pno:SNOG_16237"/>
<feature type="chain" id="PRO_5034091540" evidence="2">
    <location>
        <begin position="18"/>
        <end position="305"/>
    </location>
</feature>
<evidence type="ECO:0000313" key="3">
    <source>
        <dbReference type="EMBL" id="QRD07713.1"/>
    </source>
</evidence>
<feature type="region of interest" description="Disordered" evidence="1">
    <location>
        <begin position="230"/>
        <end position="255"/>
    </location>
</feature>
<dbReference type="Proteomes" id="UP000663193">
    <property type="component" value="Chromosome 23"/>
</dbReference>
<evidence type="ECO:0000256" key="2">
    <source>
        <dbReference type="SAM" id="SignalP"/>
    </source>
</evidence>
<name>A0A7U2IDC2_PHANO</name>
<dbReference type="EMBL" id="CP069045">
    <property type="protein sequence ID" value="QRD07713.1"/>
    <property type="molecule type" value="Genomic_DNA"/>
</dbReference>
<sequence>MLALLIDFLHSSVIIVASPHNNDDVSHESVGAQEHHSPGVFCPPSAPVPSALHHPPPRLFWSFLASKHSPLKSGGYLDVVSSSATDRHHAIAMVSMRVVSTQLLVPFSGIFVALCVVPRKWSVTEFCCFVVFSSNIVPTTRCLSPFPLDTPQLQKLKKHYHRQTGTSSLFRLWHTISSGVISRDTLFINMIIFYSRPPPTIFASTWPDHRSVKRPLLVNQIRKTTPLSAICTSTSDSSSTSTPAPEHTPPASLARQSRQSSLAASLHRTFLAVSLHRQSFCVAFSVFRLASLLYHDRSPAYSLLR</sequence>
<proteinExistence type="predicted"/>
<protein>
    <submittedName>
        <fullName evidence="3">Uncharacterized protein</fullName>
    </submittedName>
</protein>
<dbReference type="AlphaFoldDB" id="A0A7U2IDC2"/>
<organism evidence="3 4">
    <name type="scientific">Phaeosphaeria nodorum (strain SN15 / ATCC MYA-4574 / FGSC 10173)</name>
    <name type="common">Glume blotch fungus</name>
    <name type="synonym">Parastagonospora nodorum</name>
    <dbReference type="NCBI Taxonomy" id="321614"/>
    <lineage>
        <taxon>Eukaryota</taxon>
        <taxon>Fungi</taxon>
        <taxon>Dikarya</taxon>
        <taxon>Ascomycota</taxon>
        <taxon>Pezizomycotina</taxon>
        <taxon>Dothideomycetes</taxon>
        <taxon>Pleosporomycetidae</taxon>
        <taxon>Pleosporales</taxon>
        <taxon>Pleosporineae</taxon>
        <taxon>Phaeosphaeriaceae</taxon>
        <taxon>Parastagonospora</taxon>
    </lineage>
</organism>
<feature type="signal peptide" evidence="2">
    <location>
        <begin position="1"/>
        <end position="17"/>
    </location>
</feature>
<reference evidence="4" key="1">
    <citation type="journal article" date="2021" name="BMC Genomics">
        <title>Chromosome-level genome assembly and manually-curated proteome of model necrotroph Parastagonospora nodorum Sn15 reveals a genome-wide trove of candidate effector homologs, and redundancy of virulence-related functions within an accessory chromosome.</title>
        <authorList>
            <person name="Bertazzoni S."/>
            <person name="Jones D.A.B."/>
            <person name="Phan H.T."/>
            <person name="Tan K.-C."/>
            <person name="Hane J.K."/>
        </authorList>
    </citation>
    <scope>NUCLEOTIDE SEQUENCE [LARGE SCALE GENOMIC DNA]</scope>
    <source>
        <strain evidence="4">SN15 / ATCC MYA-4574 / FGSC 10173)</strain>
    </source>
</reference>
<accession>A0A7U2IDC2</accession>
<dbReference type="VEuPathDB" id="FungiDB:JI435_162370"/>
<feature type="compositionally biased region" description="Low complexity" evidence="1">
    <location>
        <begin position="232"/>
        <end position="242"/>
    </location>
</feature>
<keyword evidence="2" id="KW-0732">Signal</keyword>
<keyword evidence="4" id="KW-1185">Reference proteome</keyword>
<evidence type="ECO:0000313" key="4">
    <source>
        <dbReference type="Proteomes" id="UP000663193"/>
    </source>
</evidence>
<dbReference type="RefSeq" id="XP_001806361.1">
    <property type="nucleotide sequence ID" value="XM_001806309.1"/>
</dbReference>